<feature type="region of interest" description="Disordered" evidence="7">
    <location>
        <begin position="1095"/>
        <end position="1138"/>
    </location>
</feature>
<dbReference type="SUPFAM" id="SSF54928">
    <property type="entry name" value="RNA-binding domain, RBD"/>
    <property type="match status" value="2"/>
</dbReference>
<feature type="region of interest" description="Disordered" evidence="7">
    <location>
        <begin position="334"/>
        <end position="387"/>
    </location>
</feature>
<dbReference type="RefSeq" id="XP_028478802.1">
    <property type="nucleotide sequence ID" value="XM_028619830.1"/>
</dbReference>
<name>A0A427Y4M3_9TREE</name>
<evidence type="ECO:0000256" key="6">
    <source>
        <dbReference type="PROSITE-ProRule" id="PRU00317"/>
    </source>
</evidence>
<feature type="compositionally biased region" description="Polar residues" evidence="7">
    <location>
        <begin position="364"/>
        <end position="387"/>
    </location>
</feature>
<dbReference type="AlphaFoldDB" id="A0A427Y4M3"/>
<dbReference type="CDD" id="cd00590">
    <property type="entry name" value="RRM_SF"/>
    <property type="match status" value="1"/>
</dbReference>
<evidence type="ECO:0000256" key="7">
    <source>
        <dbReference type="SAM" id="MobiDB-lite"/>
    </source>
</evidence>
<dbReference type="GeneID" id="39588758"/>
<dbReference type="PROSITE" id="PS50303">
    <property type="entry name" value="PUM_HD"/>
    <property type="match status" value="1"/>
</dbReference>
<feature type="domain" description="RRM" evidence="8">
    <location>
        <begin position="518"/>
        <end position="593"/>
    </location>
</feature>
<comment type="caution">
    <text evidence="10">The sequence shown here is derived from an EMBL/GenBank/DDBJ whole genome shotgun (WGS) entry which is preliminary data.</text>
</comment>
<feature type="compositionally biased region" description="Low complexity" evidence="7">
    <location>
        <begin position="116"/>
        <end position="125"/>
    </location>
</feature>
<dbReference type="FunFam" id="3.30.70.330:FF:000486">
    <property type="entry name" value="Pumilio domain-containing protein c"/>
    <property type="match status" value="1"/>
</dbReference>
<feature type="compositionally biased region" description="Basic and acidic residues" evidence="7">
    <location>
        <begin position="342"/>
        <end position="360"/>
    </location>
</feature>
<dbReference type="PANTHER" id="PTHR47093">
    <property type="entry name" value="PROTEIN JSN1-RELATED"/>
    <property type="match status" value="1"/>
</dbReference>
<evidence type="ECO:0000313" key="10">
    <source>
        <dbReference type="EMBL" id="RSH86017.1"/>
    </source>
</evidence>
<proteinExistence type="predicted"/>
<keyword evidence="5" id="KW-0694">RNA-binding</keyword>
<feature type="domain" description="RRM" evidence="8">
    <location>
        <begin position="388"/>
        <end position="467"/>
    </location>
</feature>
<dbReference type="FunFam" id="1.25.10.10:FF:000475">
    <property type="entry name" value="Unplaced genomic scaffold supercont1.2, whole genome shotgun sequence"/>
    <property type="match status" value="1"/>
</dbReference>
<dbReference type="OrthoDB" id="2017782at2759"/>
<dbReference type="GO" id="GO:0005737">
    <property type="term" value="C:cytoplasm"/>
    <property type="evidence" value="ECO:0007669"/>
    <property type="project" value="UniProtKB-SubCell"/>
</dbReference>
<gene>
    <name evidence="10" type="ORF">EHS24_004215</name>
</gene>
<dbReference type="SMART" id="SM00360">
    <property type="entry name" value="RRM"/>
    <property type="match status" value="2"/>
</dbReference>
<dbReference type="InterPro" id="IPR033133">
    <property type="entry name" value="PUM-HD"/>
</dbReference>
<feature type="repeat" description="Pumilio" evidence="6">
    <location>
        <begin position="747"/>
        <end position="782"/>
    </location>
</feature>
<dbReference type="Gene3D" id="3.30.70.330">
    <property type="match status" value="2"/>
</dbReference>
<dbReference type="PROSITE" id="PS50302">
    <property type="entry name" value="PUM"/>
    <property type="match status" value="2"/>
</dbReference>
<feature type="compositionally biased region" description="Polar residues" evidence="7">
    <location>
        <begin position="1098"/>
        <end position="1113"/>
    </location>
</feature>
<dbReference type="STRING" id="105984.A0A427Y4M3"/>
<protein>
    <submittedName>
        <fullName evidence="10">Uncharacterized protein</fullName>
    </submittedName>
</protein>
<feature type="compositionally biased region" description="Basic and acidic residues" evidence="7">
    <location>
        <begin position="71"/>
        <end position="85"/>
    </location>
</feature>
<dbReference type="InterPro" id="IPR052645">
    <property type="entry name" value="Pumilio_domain_protein"/>
</dbReference>
<dbReference type="Gene3D" id="1.25.10.10">
    <property type="entry name" value="Leucine-rich Repeat Variant"/>
    <property type="match status" value="1"/>
</dbReference>
<evidence type="ECO:0000256" key="3">
    <source>
        <dbReference type="ARBA" id="ARBA00022553"/>
    </source>
</evidence>
<keyword evidence="2" id="KW-0963">Cytoplasm</keyword>
<dbReference type="InterPro" id="IPR016024">
    <property type="entry name" value="ARM-type_fold"/>
</dbReference>
<dbReference type="Pfam" id="PF00076">
    <property type="entry name" value="RRM_1"/>
    <property type="match status" value="2"/>
</dbReference>
<evidence type="ECO:0000256" key="5">
    <source>
        <dbReference type="PROSITE-ProRule" id="PRU00176"/>
    </source>
</evidence>
<organism evidence="10 11">
    <name type="scientific">Apiotrichum porosum</name>
    <dbReference type="NCBI Taxonomy" id="105984"/>
    <lineage>
        <taxon>Eukaryota</taxon>
        <taxon>Fungi</taxon>
        <taxon>Dikarya</taxon>
        <taxon>Basidiomycota</taxon>
        <taxon>Agaricomycotina</taxon>
        <taxon>Tremellomycetes</taxon>
        <taxon>Trichosporonales</taxon>
        <taxon>Trichosporonaceae</taxon>
        <taxon>Apiotrichum</taxon>
    </lineage>
</organism>
<evidence type="ECO:0000259" key="9">
    <source>
        <dbReference type="PROSITE" id="PS50303"/>
    </source>
</evidence>
<dbReference type="EMBL" id="RSCE01000002">
    <property type="protein sequence ID" value="RSH86017.1"/>
    <property type="molecule type" value="Genomic_DNA"/>
</dbReference>
<feature type="region of interest" description="Disordered" evidence="7">
    <location>
        <begin position="1"/>
        <end position="125"/>
    </location>
</feature>
<accession>A0A427Y4M3</accession>
<evidence type="ECO:0000313" key="11">
    <source>
        <dbReference type="Proteomes" id="UP000279236"/>
    </source>
</evidence>
<keyword evidence="11" id="KW-1185">Reference proteome</keyword>
<keyword evidence="3" id="KW-0597">Phosphoprotein</keyword>
<dbReference type="InterPro" id="IPR000504">
    <property type="entry name" value="RRM_dom"/>
</dbReference>
<evidence type="ECO:0000256" key="2">
    <source>
        <dbReference type="ARBA" id="ARBA00022490"/>
    </source>
</evidence>
<evidence type="ECO:0000259" key="8">
    <source>
        <dbReference type="PROSITE" id="PS50102"/>
    </source>
</evidence>
<dbReference type="InterPro" id="IPR001313">
    <property type="entry name" value="Pumilio_RNA-bd_rpt"/>
</dbReference>
<sequence length="1193" mass="127861">MSAPPHLGGDVRREGRTPPPAPSAAYAKRAREIIEDATGMALPPLGGDSQPRVVSGGRPRAGTLPSSFQEARLDDMPPQIEEPRRTSALSPAYRPGLRHATSSSPSLEHDHHRPRSGSTSEVSSAFASSPFSNAWLANPGQAQLAQPAGRSPLGRQPSAEEYPFPEGASNSDDLNFSTLDYLGLADGSSTASDLQPASISELRNQHRRAIDAHGPASRLRASTVSNVNRPFRPSVTSPYDDPHMLANALDSVSLYDTLLPSPTVGGGLYPSPTLLHPSQHSAGVREANRPRATTIGALDGPLRHPGAPGSRYLSSIPQSPLQAEYGAQSYIDAQRFGYPPRSRSDRDLTRSRDGSRDIRAPRLSISSGTSRTGTPDNAGTSTPQVPTRSLWIGNLDVNATSEALLKVFSPYGAIESLRMLPEKTCAFVNFMDKADAVRARDDVLNRLGGQVPDLSETAPVRIGFGKIDSAPTGPSTSSVAPTPPGLVFTNGTITISQTSPTAAAVESVVGDQSSLPTRALWIGSIPSTTSSATLLQIFSPFGAVESARVLTHKSCGFVNFERLDSAISARNALNGRDILGSDVGPIRIGFARVPTKSPVIGGPEVEQGSPSKLGEGLSSVRGATAVTTEQQLSVEGGGVENYRSQLVLDLVKAGVHEQVLERGLAQDGAVSEHQMIMQVLSGGRREEDGDVRAAADSRPPVTYYTAIPVIGDRQNMRRFDVARLREIRKRLDQGSASQEEVDTITRDLLEDSADLASDYIGNTIIQKLFERAAPALRLAMLERIAPHLAMIGIHKNGTWAAQKIIECSTTEEERALVTMNLRPFAPPLMCDSLGNYVCAGTLRFGAPYNDYVYDAMIDRMWDIAQNRFGARCMRTCLESPSTSLYQKKRIATSIILNSIPLATNPNGALLLTWLVEQSNLPGRYGLLANRFAPHVAHLCTHKLASLTVLRIINQTAEAGAAHTLLSTIFHSPSDQILTEILSDASNGSQVIGKILAVQSISKEDKPGLLDAVRRVLPNIKAASTPPYRRLLEEVGLPIPATHNYPRTQPVQWQQSFQMPYGQVMLPNPGFPQPLGGGLSPLLIPQNMALGHALRAGSVSPNQNGASPHTPQQRSRGRMSPVSQMMSPGSDPFNPFASPSIDLPFVQQQNVQLRVGSSPLTFDAQPTIGGLGILNSAQGYYQPNGQGMYAQSFQ</sequence>
<reference evidence="10 11" key="1">
    <citation type="submission" date="2018-11" db="EMBL/GenBank/DDBJ databases">
        <title>Genome sequence of Apiotrichum porosum DSM 27194.</title>
        <authorList>
            <person name="Aliyu H."/>
            <person name="Gorte O."/>
            <person name="Ochsenreither K."/>
        </authorList>
    </citation>
    <scope>NUCLEOTIDE SEQUENCE [LARGE SCALE GENOMIC DNA]</scope>
    <source>
        <strain evidence="10 11">DSM 27194</strain>
    </source>
</reference>
<feature type="domain" description="PUM-HD" evidence="9">
    <location>
        <begin position="683"/>
        <end position="1038"/>
    </location>
</feature>
<comment type="subcellular location">
    <subcellularLocation>
        <location evidence="1">Cytoplasm</location>
    </subcellularLocation>
</comment>
<dbReference type="Pfam" id="PF00806">
    <property type="entry name" value="PUF"/>
    <property type="match status" value="2"/>
</dbReference>
<dbReference type="InterPro" id="IPR012677">
    <property type="entry name" value="Nucleotide-bd_a/b_plait_sf"/>
</dbReference>
<feature type="region of interest" description="Disordered" evidence="7">
    <location>
        <begin position="295"/>
        <end position="316"/>
    </location>
</feature>
<dbReference type="SUPFAM" id="SSF48371">
    <property type="entry name" value="ARM repeat"/>
    <property type="match status" value="1"/>
</dbReference>
<dbReference type="FunFam" id="3.30.70.330:FF:000842">
    <property type="entry name" value="Pumilio domain-containing protein c"/>
    <property type="match status" value="1"/>
</dbReference>
<dbReference type="InterPro" id="IPR035979">
    <property type="entry name" value="RBD_domain_sf"/>
</dbReference>
<evidence type="ECO:0000256" key="1">
    <source>
        <dbReference type="ARBA" id="ARBA00004496"/>
    </source>
</evidence>
<dbReference type="SMART" id="SM00025">
    <property type="entry name" value="Pumilio"/>
    <property type="match status" value="5"/>
</dbReference>
<evidence type="ECO:0000256" key="4">
    <source>
        <dbReference type="ARBA" id="ARBA00022737"/>
    </source>
</evidence>
<dbReference type="PANTHER" id="PTHR47093:SF1">
    <property type="entry name" value="PROTEIN JSN1-RELATED"/>
    <property type="match status" value="1"/>
</dbReference>
<dbReference type="GO" id="GO:0000288">
    <property type="term" value="P:nuclear-transcribed mRNA catabolic process, deadenylation-dependent decay"/>
    <property type="evidence" value="ECO:0007669"/>
    <property type="project" value="TreeGrafter"/>
</dbReference>
<keyword evidence="4" id="KW-0677">Repeat</keyword>
<dbReference type="InterPro" id="IPR011989">
    <property type="entry name" value="ARM-like"/>
</dbReference>
<feature type="repeat" description="Pumilio" evidence="6">
    <location>
        <begin position="783"/>
        <end position="818"/>
    </location>
</feature>
<dbReference type="Proteomes" id="UP000279236">
    <property type="component" value="Unassembled WGS sequence"/>
</dbReference>
<dbReference type="PROSITE" id="PS50102">
    <property type="entry name" value="RRM"/>
    <property type="match status" value="2"/>
</dbReference>
<dbReference type="GO" id="GO:0003723">
    <property type="term" value="F:RNA binding"/>
    <property type="evidence" value="ECO:0007669"/>
    <property type="project" value="UniProtKB-UniRule"/>
</dbReference>
<feature type="region of interest" description="Disordered" evidence="7">
    <location>
        <begin position="141"/>
        <end position="171"/>
    </location>
</feature>